<name>A0A927HYR5_9HYPH</name>
<feature type="transmembrane region" description="Helical" evidence="1">
    <location>
        <begin position="15"/>
        <end position="37"/>
    </location>
</feature>
<reference evidence="2" key="1">
    <citation type="submission" date="2020-09" db="EMBL/GenBank/DDBJ databases">
        <title>Bosea spartocytisi sp. nov. a root nodule endophyte of Spartocytisus supranubius in the high mountain ecosystem fo the Teide National Park (Canary Islands, Spain).</title>
        <authorList>
            <person name="Pulido-Suarez L."/>
            <person name="Peix A."/>
            <person name="Igual J.M."/>
            <person name="Socas-Perez N."/>
            <person name="Velazquez E."/>
            <person name="Flores-Felix J.D."/>
            <person name="Leon-Barrios M."/>
        </authorList>
    </citation>
    <scope>NUCLEOTIDE SEQUENCE</scope>
    <source>
        <strain evidence="2">SSUT16</strain>
    </source>
</reference>
<dbReference type="AlphaFoldDB" id="A0A927HYR5"/>
<evidence type="ECO:0000256" key="1">
    <source>
        <dbReference type="SAM" id="Phobius"/>
    </source>
</evidence>
<keyword evidence="1" id="KW-1133">Transmembrane helix</keyword>
<proteinExistence type="predicted"/>
<gene>
    <name evidence="2" type="ORF">IED13_13780</name>
</gene>
<keyword evidence="1" id="KW-0812">Transmembrane</keyword>
<dbReference type="Proteomes" id="UP000619295">
    <property type="component" value="Unassembled WGS sequence"/>
</dbReference>
<protein>
    <submittedName>
        <fullName evidence="2">Uncharacterized protein</fullName>
    </submittedName>
</protein>
<organism evidence="2 3">
    <name type="scientific">Bosea spartocytisi</name>
    <dbReference type="NCBI Taxonomy" id="2773451"/>
    <lineage>
        <taxon>Bacteria</taxon>
        <taxon>Pseudomonadati</taxon>
        <taxon>Pseudomonadota</taxon>
        <taxon>Alphaproteobacteria</taxon>
        <taxon>Hyphomicrobiales</taxon>
        <taxon>Boseaceae</taxon>
        <taxon>Bosea</taxon>
    </lineage>
</organism>
<evidence type="ECO:0000313" key="2">
    <source>
        <dbReference type="EMBL" id="MBD3846775.1"/>
    </source>
</evidence>
<dbReference type="RefSeq" id="WP_142019951.1">
    <property type="nucleotide sequence ID" value="NZ_JACXWY010000007.1"/>
</dbReference>
<keyword evidence="3" id="KW-1185">Reference proteome</keyword>
<dbReference type="EMBL" id="JACXWY010000007">
    <property type="protein sequence ID" value="MBD3846775.1"/>
    <property type="molecule type" value="Genomic_DNA"/>
</dbReference>
<sequence length="73" mass="7619">MTASFASRLASRLRFLLVATVGAYAAINLVLAVLAPFTAGWPTLGITALAVPPMVLAMVYGVIPVAFRFGAPR</sequence>
<accession>A0A927HYR5</accession>
<feature type="transmembrane region" description="Helical" evidence="1">
    <location>
        <begin position="43"/>
        <end position="67"/>
    </location>
</feature>
<evidence type="ECO:0000313" key="3">
    <source>
        <dbReference type="Proteomes" id="UP000619295"/>
    </source>
</evidence>
<comment type="caution">
    <text evidence="2">The sequence shown here is derived from an EMBL/GenBank/DDBJ whole genome shotgun (WGS) entry which is preliminary data.</text>
</comment>
<keyword evidence="1" id="KW-0472">Membrane</keyword>